<feature type="domain" description="CUB" evidence="4">
    <location>
        <begin position="649"/>
        <end position="709"/>
    </location>
</feature>
<feature type="domain" description="CUB" evidence="4">
    <location>
        <begin position="42"/>
        <end position="152"/>
    </location>
</feature>
<organism evidence="5 6">
    <name type="scientific">Anopheles maculatus</name>
    <dbReference type="NCBI Taxonomy" id="74869"/>
    <lineage>
        <taxon>Eukaryota</taxon>
        <taxon>Metazoa</taxon>
        <taxon>Ecdysozoa</taxon>
        <taxon>Arthropoda</taxon>
        <taxon>Hexapoda</taxon>
        <taxon>Insecta</taxon>
        <taxon>Pterygota</taxon>
        <taxon>Neoptera</taxon>
        <taxon>Endopterygota</taxon>
        <taxon>Diptera</taxon>
        <taxon>Nematocera</taxon>
        <taxon>Culicoidea</taxon>
        <taxon>Culicidae</taxon>
        <taxon>Anophelinae</taxon>
        <taxon>Anopheles</taxon>
        <taxon>Anopheles maculatus group</taxon>
    </lineage>
</organism>
<dbReference type="SUPFAM" id="SSF49854">
    <property type="entry name" value="Spermadhesin, CUB domain"/>
    <property type="match status" value="6"/>
</dbReference>
<evidence type="ECO:0000256" key="2">
    <source>
        <dbReference type="ARBA" id="ARBA00023157"/>
    </source>
</evidence>
<evidence type="ECO:0000313" key="6">
    <source>
        <dbReference type="Proteomes" id="UP000075901"/>
    </source>
</evidence>
<dbReference type="Proteomes" id="UP000075901">
    <property type="component" value="Unassembled WGS sequence"/>
</dbReference>
<proteinExistence type="predicted"/>
<name>A0A182SAV1_9DIPT</name>
<dbReference type="PROSITE" id="PS01180">
    <property type="entry name" value="CUB"/>
    <property type="match status" value="6"/>
</dbReference>
<dbReference type="InterPro" id="IPR000859">
    <property type="entry name" value="CUB_dom"/>
</dbReference>
<feature type="domain" description="CUB" evidence="4">
    <location>
        <begin position="403"/>
        <end position="526"/>
    </location>
</feature>
<dbReference type="Gene3D" id="2.60.120.290">
    <property type="entry name" value="Spermadhesin, CUB domain"/>
    <property type="match status" value="6"/>
</dbReference>
<feature type="domain" description="CUB" evidence="4">
    <location>
        <begin position="281"/>
        <end position="402"/>
    </location>
</feature>
<dbReference type="VEuPathDB" id="VectorBase:AMAM003095"/>
<dbReference type="EnsemblMetazoa" id="AMAM003095-RA">
    <property type="protein sequence ID" value="AMAM003095-PA"/>
    <property type="gene ID" value="AMAM003095"/>
</dbReference>
<evidence type="ECO:0000256" key="3">
    <source>
        <dbReference type="PROSITE-ProRule" id="PRU00059"/>
    </source>
</evidence>
<sequence length="709" mass="78321">IPPAIVSRGNALTVLLSSAVEQLNKINNLYVAITYTTLDNACGGSLTALMGEFSSPNYPETYPRNVECVWELSASPGNKMTLFFKELDIDSTDDCNGDYLEVREQYENGPLLGDFCGNQIPTNLTVANSFWVKFRSNEADVAKGFLAGYSYDMLSEITGTSGTITSPLYPRSYARTDNIGWRITVDMGSVIAMNFNRFAIDRHTDDPELCACALVIYDGYDETAAPLLKDCGYLKPAPLTSTSSVVYIVLDHSELIESSLFMLNWQSIFFSNVPSSPVDPCNGHATIVLNSTNATFNLSSPGYPDGYKFNLDCTWIFQSTMPTYHPFLSFELIDLVESSDCLEDYVEVFNSSDLAEWKSFGRICTFATRGTYNFHGTPHLKLEFRTDYIQNRIGFTGTVFLRCGGLLTDPNGVITQPDSLPMVEPDMLVNRTETYESCNWTINVRTGWTIEFTFAKLNITIQPAGPHVSNGYVAIMNGMDEFSPLLGQYSGTDIPGTINTSSNHAFVQYRPSSSGPNLFELVYREVSVECGGNVVLSAQFNSTDIMTPNYPEIPPAHSECFWRVLAPAGQLLRVQVAGQMLLPYMPQCKTEYIQMRAGLTSYAPELLHSCSSDLSQRIMTSTNALSIKYFNDRPDPNAGIKLRVTLAKCGSAVRGAHGSISSKNYPQLGGYPAPAVCEYYIQEGVYGMMMLSFEDLHLPAKANCSSEDN</sequence>
<accession>A0A182SAV1</accession>
<reference evidence="6" key="1">
    <citation type="submission" date="2013-09" db="EMBL/GenBank/DDBJ databases">
        <title>The Genome Sequence of Anopheles maculatus species B.</title>
        <authorList>
            <consortium name="The Broad Institute Genomics Platform"/>
            <person name="Neafsey D.E."/>
            <person name="Besansky N."/>
            <person name="Howell P."/>
            <person name="Walton C."/>
            <person name="Young S.K."/>
            <person name="Zeng Q."/>
            <person name="Gargeya S."/>
            <person name="Fitzgerald M."/>
            <person name="Haas B."/>
            <person name="Abouelleil A."/>
            <person name="Allen A.W."/>
            <person name="Alvarado L."/>
            <person name="Arachchi H.M."/>
            <person name="Berlin A.M."/>
            <person name="Chapman S.B."/>
            <person name="Gainer-Dewar J."/>
            <person name="Goldberg J."/>
            <person name="Griggs A."/>
            <person name="Gujja S."/>
            <person name="Hansen M."/>
            <person name="Howarth C."/>
            <person name="Imamovic A."/>
            <person name="Ireland A."/>
            <person name="Larimer J."/>
            <person name="McCowan C."/>
            <person name="Murphy C."/>
            <person name="Pearson M."/>
            <person name="Poon T.W."/>
            <person name="Priest M."/>
            <person name="Roberts A."/>
            <person name="Saif S."/>
            <person name="Shea T."/>
            <person name="Sisk P."/>
            <person name="Sykes S."/>
            <person name="Wortman J."/>
            <person name="Nusbaum C."/>
            <person name="Birren B."/>
        </authorList>
    </citation>
    <scope>NUCLEOTIDE SEQUENCE [LARGE SCALE GENOMIC DNA]</scope>
    <source>
        <strain evidence="6">maculatus3</strain>
    </source>
</reference>
<feature type="domain" description="CUB" evidence="4">
    <location>
        <begin position="530"/>
        <end position="647"/>
    </location>
</feature>
<feature type="domain" description="CUB" evidence="4">
    <location>
        <begin position="153"/>
        <end position="268"/>
    </location>
</feature>
<dbReference type="AlphaFoldDB" id="A0A182SAV1"/>
<evidence type="ECO:0000256" key="1">
    <source>
        <dbReference type="ARBA" id="ARBA00022737"/>
    </source>
</evidence>
<dbReference type="Pfam" id="PF00431">
    <property type="entry name" value="CUB"/>
    <property type="match status" value="6"/>
</dbReference>
<comment type="caution">
    <text evidence="3">Lacks conserved residue(s) required for the propagation of feature annotation.</text>
</comment>
<evidence type="ECO:0000313" key="5">
    <source>
        <dbReference type="EnsemblMetazoa" id="AMAM003095-PA"/>
    </source>
</evidence>
<keyword evidence="1" id="KW-0677">Repeat</keyword>
<protein>
    <recommendedName>
        <fullName evidence="4">CUB domain-containing protein</fullName>
    </recommendedName>
</protein>
<dbReference type="InterPro" id="IPR035914">
    <property type="entry name" value="Sperma_CUB_dom_sf"/>
</dbReference>
<reference evidence="5" key="2">
    <citation type="submission" date="2020-05" db="UniProtKB">
        <authorList>
            <consortium name="EnsemblMetazoa"/>
        </authorList>
    </citation>
    <scope>IDENTIFICATION</scope>
    <source>
        <strain evidence="5">maculatus3</strain>
    </source>
</reference>
<dbReference type="FunFam" id="2.60.120.290:FF:000013">
    <property type="entry name" value="Membrane frizzled-related protein"/>
    <property type="match status" value="1"/>
</dbReference>
<keyword evidence="2" id="KW-1015">Disulfide bond</keyword>
<dbReference type="SMART" id="SM00042">
    <property type="entry name" value="CUB"/>
    <property type="match status" value="5"/>
</dbReference>
<dbReference type="CDD" id="cd00041">
    <property type="entry name" value="CUB"/>
    <property type="match status" value="5"/>
</dbReference>
<evidence type="ECO:0000259" key="4">
    <source>
        <dbReference type="PROSITE" id="PS01180"/>
    </source>
</evidence>
<dbReference type="PANTHER" id="PTHR24251">
    <property type="entry name" value="OVOCHYMASE-RELATED"/>
    <property type="match status" value="1"/>
</dbReference>
<keyword evidence="6" id="KW-1185">Reference proteome</keyword>